<feature type="domain" description="Peptidase S24/S26A/S26B/S26C" evidence="1">
    <location>
        <begin position="103"/>
        <end position="192"/>
    </location>
</feature>
<dbReference type="InterPro" id="IPR036286">
    <property type="entry name" value="LexA/Signal_pep-like_sf"/>
</dbReference>
<dbReference type="Proteomes" id="UP000183077">
    <property type="component" value="Unassembled WGS sequence"/>
</dbReference>
<evidence type="ECO:0000313" key="4">
    <source>
        <dbReference type="EMBL" id="SEI72124.1"/>
    </source>
</evidence>
<protein>
    <submittedName>
        <fullName evidence="3 4">CI repressor</fullName>
    </submittedName>
</protein>
<dbReference type="SUPFAM" id="SSF51306">
    <property type="entry name" value="LexA/Signal peptidase"/>
    <property type="match status" value="1"/>
</dbReference>
<evidence type="ECO:0000259" key="2">
    <source>
        <dbReference type="Pfam" id="PF07022"/>
    </source>
</evidence>
<gene>
    <name evidence="3" type="ORF">AV926_13815</name>
    <name evidence="4" type="ORF">SAMN04488018_103235</name>
</gene>
<dbReference type="Gene3D" id="1.10.260.40">
    <property type="entry name" value="lambda repressor-like DNA-binding domains"/>
    <property type="match status" value="1"/>
</dbReference>
<evidence type="ECO:0000313" key="3">
    <source>
        <dbReference type="EMBL" id="KZE78111.1"/>
    </source>
</evidence>
<evidence type="ECO:0000313" key="5">
    <source>
        <dbReference type="Proteomes" id="UP000076630"/>
    </source>
</evidence>
<dbReference type="EMBL" id="FNYS01000003">
    <property type="protein sequence ID" value="SEI72124.1"/>
    <property type="molecule type" value="Genomic_DNA"/>
</dbReference>
<accession>A0A163XM42</accession>
<organism evidence="3 5">
    <name type="scientific">Myroides marinus</name>
    <dbReference type="NCBI Taxonomy" id="703342"/>
    <lineage>
        <taxon>Bacteria</taxon>
        <taxon>Pseudomonadati</taxon>
        <taxon>Bacteroidota</taxon>
        <taxon>Flavobacteriia</taxon>
        <taxon>Flavobacteriales</taxon>
        <taxon>Flavobacteriaceae</taxon>
        <taxon>Myroides</taxon>
    </lineage>
</organism>
<evidence type="ECO:0000259" key="1">
    <source>
        <dbReference type="Pfam" id="PF00717"/>
    </source>
</evidence>
<evidence type="ECO:0000313" key="6">
    <source>
        <dbReference type="Proteomes" id="UP000183077"/>
    </source>
</evidence>
<dbReference type="InterPro" id="IPR010982">
    <property type="entry name" value="Lambda_DNA-bd_dom_sf"/>
</dbReference>
<dbReference type="Pfam" id="PF07022">
    <property type="entry name" value="Phage_CI_repr"/>
    <property type="match status" value="1"/>
</dbReference>
<dbReference type="GO" id="GO:0045892">
    <property type="term" value="P:negative regulation of DNA-templated transcription"/>
    <property type="evidence" value="ECO:0007669"/>
    <property type="project" value="InterPro"/>
</dbReference>
<name>A0A163XM42_9FLAO</name>
<dbReference type="GO" id="GO:0003677">
    <property type="term" value="F:DNA binding"/>
    <property type="evidence" value="ECO:0007669"/>
    <property type="project" value="InterPro"/>
</dbReference>
<dbReference type="Proteomes" id="UP000076630">
    <property type="component" value="Unassembled WGS sequence"/>
</dbReference>
<dbReference type="Gene3D" id="2.10.109.10">
    <property type="entry name" value="Umud Fragment, subunit A"/>
    <property type="match status" value="1"/>
</dbReference>
<reference evidence="3 5" key="1">
    <citation type="submission" date="2016-01" db="EMBL/GenBank/DDBJ databases">
        <title>Whole genome sequencing of Myroides marinus L41.</title>
        <authorList>
            <person name="Hong K.W."/>
        </authorList>
    </citation>
    <scope>NUCLEOTIDE SEQUENCE [LARGE SCALE GENOMIC DNA]</scope>
    <source>
        <strain evidence="3 5">L41</strain>
    </source>
</reference>
<dbReference type="RefSeq" id="WP_038987430.1">
    <property type="nucleotide sequence ID" value="NZ_FNYS01000003.1"/>
</dbReference>
<sequence>MQNATGVIKKLKRMMGIKTDLQLSIILDVKPNTISSWKKRNSLQYEGLIALCKEHKIDLNELFFSDSTAVYNTSYHKRKVKMISIDHHFEYFLDPEKTLATAPSYVFPTTEEVDTAFQVSVDNMSPTIKMTSYVISKRISIEDLQLWHIYLFILKDKGIVLYRYKRKTDDGKLLLISDNPAFENIEVKVDDVKEVFCVRGVFLPNMKVANEG</sequence>
<dbReference type="OrthoDB" id="1425504at2"/>
<keyword evidence="5" id="KW-1185">Reference proteome</keyword>
<feature type="domain" description="Bacteriophage CI repressor N-terminal" evidence="2">
    <location>
        <begin position="6"/>
        <end position="67"/>
    </location>
</feature>
<dbReference type="InterPro" id="IPR015927">
    <property type="entry name" value="Peptidase_S24_S26A/B/C"/>
</dbReference>
<dbReference type="EMBL" id="LQNU01000066">
    <property type="protein sequence ID" value="KZE78111.1"/>
    <property type="molecule type" value="Genomic_DNA"/>
</dbReference>
<reference evidence="4 6" key="2">
    <citation type="submission" date="2016-10" db="EMBL/GenBank/DDBJ databases">
        <authorList>
            <person name="de Groot N.N."/>
        </authorList>
    </citation>
    <scope>NUCLEOTIDE SEQUENCE [LARGE SCALE GENOMIC DNA]</scope>
    <source>
        <strain evidence="4 6">DSM 23048</strain>
    </source>
</reference>
<dbReference type="AlphaFoldDB" id="A0A163XM42"/>
<dbReference type="GeneID" id="82256361"/>
<dbReference type="CDD" id="cd06462">
    <property type="entry name" value="Peptidase_S24_S26"/>
    <property type="match status" value="1"/>
</dbReference>
<proteinExistence type="predicted"/>
<dbReference type="InterPro" id="IPR010744">
    <property type="entry name" value="Phage_CI_N"/>
</dbReference>
<dbReference type="Pfam" id="PF00717">
    <property type="entry name" value="Peptidase_S24"/>
    <property type="match status" value="1"/>
</dbReference>